<evidence type="ECO:0000256" key="1">
    <source>
        <dbReference type="PIRSR" id="PIRSR640198-1"/>
    </source>
</evidence>
<name>A0A1B1AKM2_9PROT</name>
<dbReference type="EMBL" id="CP013244">
    <property type="protein sequence ID" value="ANP47119.1"/>
    <property type="molecule type" value="Genomic_DNA"/>
</dbReference>
<evidence type="ECO:0000313" key="6">
    <source>
        <dbReference type="Proteomes" id="UP000092498"/>
    </source>
</evidence>
<dbReference type="InterPro" id="IPR040198">
    <property type="entry name" value="Fido_containing"/>
</dbReference>
<protein>
    <recommendedName>
        <fullName evidence="4">Fido domain-containing protein</fullName>
    </recommendedName>
</protein>
<dbReference type="PANTHER" id="PTHR13504:SF38">
    <property type="entry name" value="FIDO DOMAIN-CONTAINING PROTEIN"/>
    <property type="match status" value="1"/>
</dbReference>
<evidence type="ECO:0000256" key="2">
    <source>
        <dbReference type="PIRSR" id="PIRSR640198-2"/>
    </source>
</evidence>
<gene>
    <name evidence="5" type="ORF">ATE48_14930</name>
</gene>
<dbReference type="Proteomes" id="UP000092498">
    <property type="component" value="Chromosome"/>
</dbReference>
<feature type="binding site" evidence="2">
    <location>
        <begin position="194"/>
        <end position="201"/>
    </location>
    <ligand>
        <name>ATP</name>
        <dbReference type="ChEBI" id="CHEBI:30616"/>
    </ligand>
</feature>
<proteinExistence type="predicted"/>
<organism evidence="5 6">
    <name type="scientific">Candidatus Viadribacter manganicus</name>
    <dbReference type="NCBI Taxonomy" id="1759059"/>
    <lineage>
        <taxon>Bacteria</taxon>
        <taxon>Pseudomonadati</taxon>
        <taxon>Pseudomonadota</taxon>
        <taxon>Alphaproteobacteria</taxon>
        <taxon>Hyphomonadales</taxon>
        <taxon>Hyphomonadaceae</taxon>
        <taxon>Candidatus Viadribacter</taxon>
    </lineage>
</organism>
<dbReference type="InParanoid" id="A0A1B1AKM2"/>
<dbReference type="STRING" id="1759059.ATE48_14930"/>
<evidence type="ECO:0000259" key="4">
    <source>
        <dbReference type="PROSITE" id="PS51459"/>
    </source>
</evidence>
<feature type="domain" description="Fido" evidence="4">
    <location>
        <begin position="107"/>
        <end position="259"/>
    </location>
</feature>
<sequence length="387" mass="44060">MIYTEPKLESIDHQVLKLIDRQRSRLGTFTQHNPKRWMGSIRRRTFARAIQGSNSIEGYNASMDQVIAAIEGEPPIDERNEITMAIEGYRNAMTYVMQAARDPYFDFSKQFLKSLHFMMIGFDMTKNPGQWRPGSIFVVNSKSGNVVYEAPDQEQVDPLICELVEYVRGKTRQHLYVKAAMAHLNLTMIHPFSDGNGRMARALQTLIIGLDGLLHPVFSSIEEWLGDNTEEYYSVLGETGEGRWQPQRAAQKWMRFCLKAHYQQGSKLLRRMGEYERLYAGIIELIAQHGLHERTALPMFDAALGLNLTNARYQGDAQVTFHIASRDLKKLSELGLLDAQGETRARRYSAGPELQALRKKYRTQKPLVDPYELASSSGDLQGELPGL</sequence>
<dbReference type="InterPro" id="IPR036597">
    <property type="entry name" value="Fido-like_dom_sf"/>
</dbReference>
<keyword evidence="2" id="KW-0547">Nucleotide-binding</keyword>
<feature type="binding site" evidence="2">
    <location>
        <begin position="232"/>
        <end position="233"/>
    </location>
    <ligand>
        <name>ATP</name>
        <dbReference type="ChEBI" id="CHEBI:30616"/>
    </ligand>
</feature>
<keyword evidence="6" id="KW-1185">Reference proteome</keyword>
<dbReference type="AlphaFoldDB" id="A0A1B1AKM2"/>
<dbReference type="PROSITE" id="PS51459">
    <property type="entry name" value="FIDO"/>
    <property type="match status" value="1"/>
</dbReference>
<dbReference type="KEGG" id="cbot:ATE48_14930"/>
<accession>A0A1B1AKM2</accession>
<dbReference type="GO" id="GO:0005524">
    <property type="term" value="F:ATP binding"/>
    <property type="evidence" value="ECO:0007669"/>
    <property type="project" value="UniProtKB-KW"/>
</dbReference>
<dbReference type="PANTHER" id="PTHR13504">
    <property type="entry name" value="FIDO DOMAIN-CONTAINING PROTEIN DDB_G0283145"/>
    <property type="match status" value="1"/>
</dbReference>
<keyword evidence="2" id="KW-0067">ATP-binding</keyword>
<dbReference type="SUPFAM" id="SSF140931">
    <property type="entry name" value="Fic-like"/>
    <property type="match status" value="1"/>
</dbReference>
<dbReference type="InterPro" id="IPR003812">
    <property type="entry name" value="Fido"/>
</dbReference>
<evidence type="ECO:0000256" key="3">
    <source>
        <dbReference type="PIRSR" id="PIRSR640198-3"/>
    </source>
</evidence>
<dbReference type="Gene3D" id="1.10.3290.10">
    <property type="entry name" value="Fido-like domain"/>
    <property type="match status" value="1"/>
</dbReference>
<feature type="site" description="Important for autoinhibition of adenylyltransferase activity" evidence="3">
    <location>
        <position position="57"/>
    </location>
</feature>
<evidence type="ECO:0000313" key="5">
    <source>
        <dbReference type="EMBL" id="ANP47119.1"/>
    </source>
</evidence>
<dbReference type="Pfam" id="PF02661">
    <property type="entry name" value="Fic"/>
    <property type="match status" value="1"/>
</dbReference>
<dbReference type="OrthoDB" id="9813719at2"/>
<reference evidence="5 6" key="1">
    <citation type="submission" date="2015-11" db="EMBL/GenBank/DDBJ databases">
        <title>Whole-Genome Sequence of Candidatus Oderbacter manganicum from the National Park Lower Oder Valley, Germany.</title>
        <authorList>
            <person name="Braun B."/>
            <person name="Liere K."/>
            <person name="Szewzyk U."/>
        </authorList>
    </citation>
    <scope>NUCLEOTIDE SEQUENCE [LARGE SCALE GENOMIC DNA]</scope>
    <source>
        <strain evidence="5 6">OTSz_A_272</strain>
    </source>
</reference>
<feature type="active site" evidence="1">
    <location>
        <position position="190"/>
    </location>
</feature>